<dbReference type="Proteomes" id="UP001497516">
    <property type="component" value="Chromosome 9"/>
</dbReference>
<proteinExistence type="predicted"/>
<dbReference type="AlphaFoldDB" id="A0AAV2GHL4"/>
<name>A0AAV2GHL4_9ROSI</name>
<protein>
    <submittedName>
        <fullName evidence="2">Uncharacterized protein</fullName>
    </submittedName>
</protein>
<gene>
    <name evidence="2" type="ORF">LTRI10_LOCUS49579</name>
</gene>
<keyword evidence="3" id="KW-1185">Reference proteome</keyword>
<keyword evidence="1" id="KW-0812">Transmembrane</keyword>
<organism evidence="2 3">
    <name type="scientific">Linum trigynum</name>
    <dbReference type="NCBI Taxonomy" id="586398"/>
    <lineage>
        <taxon>Eukaryota</taxon>
        <taxon>Viridiplantae</taxon>
        <taxon>Streptophyta</taxon>
        <taxon>Embryophyta</taxon>
        <taxon>Tracheophyta</taxon>
        <taxon>Spermatophyta</taxon>
        <taxon>Magnoliopsida</taxon>
        <taxon>eudicotyledons</taxon>
        <taxon>Gunneridae</taxon>
        <taxon>Pentapetalae</taxon>
        <taxon>rosids</taxon>
        <taxon>fabids</taxon>
        <taxon>Malpighiales</taxon>
        <taxon>Linaceae</taxon>
        <taxon>Linum</taxon>
    </lineage>
</organism>
<accession>A0AAV2GHL4</accession>
<evidence type="ECO:0000313" key="3">
    <source>
        <dbReference type="Proteomes" id="UP001497516"/>
    </source>
</evidence>
<feature type="transmembrane region" description="Helical" evidence="1">
    <location>
        <begin position="82"/>
        <end position="99"/>
    </location>
</feature>
<sequence>MGGVEGRRRKVKREYVKEKARKVIAMKKMSSWSVEEQFQDSVQRVRSWPFHPFLGGAMPTEMALTWSLVGPMPWRPQQLDSIWISLLATFGSLVVWLSTLNHDS</sequence>
<keyword evidence="1" id="KW-0472">Membrane</keyword>
<dbReference type="EMBL" id="OZ034822">
    <property type="protein sequence ID" value="CAL1410134.1"/>
    <property type="molecule type" value="Genomic_DNA"/>
</dbReference>
<keyword evidence="1" id="KW-1133">Transmembrane helix</keyword>
<evidence type="ECO:0000313" key="2">
    <source>
        <dbReference type="EMBL" id="CAL1410134.1"/>
    </source>
</evidence>
<reference evidence="2 3" key="1">
    <citation type="submission" date="2024-04" db="EMBL/GenBank/DDBJ databases">
        <authorList>
            <person name="Fracassetti M."/>
        </authorList>
    </citation>
    <scope>NUCLEOTIDE SEQUENCE [LARGE SCALE GENOMIC DNA]</scope>
</reference>
<evidence type="ECO:0000256" key="1">
    <source>
        <dbReference type="SAM" id="Phobius"/>
    </source>
</evidence>